<dbReference type="AlphaFoldDB" id="A0A2M4CFE1"/>
<feature type="signal peptide" evidence="1">
    <location>
        <begin position="1"/>
        <end position="23"/>
    </location>
</feature>
<accession>A0A2M4CFE1</accession>
<feature type="chain" id="PRO_5014928192" evidence="1">
    <location>
        <begin position="24"/>
        <end position="68"/>
    </location>
</feature>
<evidence type="ECO:0000256" key="1">
    <source>
        <dbReference type="SAM" id="SignalP"/>
    </source>
</evidence>
<reference evidence="2" key="1">
    <citation type="submission" date="2018-01" db="EMBL/GenBank/DDBJ databases">
        <title>An insight into the sialome of Amazonian anophelines.</title>
        <authorList>
            <person name="Ribeiro J.M."/>
            <person name="Scarpassa V."/>
            <person name="Calvo E."/>
        </authorList>
    </citation>
    <scope>NUCLEOTIDE SEQUENCE</scope>
    <source>
        <tissue evidence="2">Salivary glands</tissue>
    </source>
</reference>
<evidence type="ECO:0000313" key="2">
    <source>
        <dbReference type="EMBL" id="MBW63871.1"/>
    </source>
</evidence>
<dbReference type="EMBL" id="GGFJ01014730">
    <property type="protein sequence ID" value="MBW63871.1"/>
    <property type="molecule type" value="Transcribed_RNA"/>
</dbReference>
<name>A0A2M4CFE1_9DIPT</name>
<organism evidence="2">
    <name type="scientific">Anopheles marajoara</name>
    <dbReference type="NCBI Taxonomy" id="58244"/>
    <lineage>
        <taxon>Eukaryota</taxon>
        <taxon>Metazoa</taxon>
        <taxon>Ecdysozoa</taxon>
        <taxon>Arthropoda</taxon>
        <taxon>Hexapoda</taxon>
        <taxon>Insecta</taxon>
        <taxon>Pterygota</taxon>
        <taxon>Neoptera</taxon>
        <taxon>Endopterygota</taxon>
        <taxon>Diptera</taxon>
        <taxon>Nematocera</taxon>
        <taxon>Culicoidea</taxon>
        <taxon>Culicidae</taxon>
        <taxon>Anophelinae</taxon>
        <taxon>Anopheles</taxon>
    </lineage>
</organism>
<protein>
    <submittedName>
        <fullName evidence="2">Putative secreted protein</fullName>
    </submittedName>
</protein>
<sequence length="68" mass="7480">MVWHLSGVMKINLFMVFDPCLQAAVCCWQPATVSFQLGNLCGGMEIRASNGKNEICCSATTVYSILYN</sequence>
<keyword evidence="1" id="KW-0732">Signal</keyword>
<proteinExistence type="predicted"/>